<organism evidence="3 4">
    <name type="scientific">Homoserinimonas aerilata</name>
    <dbReference type="NCBI Taxonomy" id="1162970"/>
    <lineage>
        <taxon>Bacteria</taxon>
        <taxon>Bacillati</taxon>
        <taxon>Actinomycetota</taxon>
        <taxon>Actinomycetes</taxon>
        <taxon>Micrococcales</taxon>
        <taxon>Microbacteriaceae</taxon>
        <taxon>Homoserinimonas</taxon>
    </lineage>
</organism>
<protein>
    <submittedName>
        <fullName evidence="3">Uncharacterized protein</fullName>
    </submittedName>
</protein>
<feature type="compositionally biased region" description="Polar residues" evidence="1">
    <location>
        <begin position="1"/>
        <end position="11"/>
    </location>
</feature>
<comment type="caution">
    <text evidence="3">The sequence shown here is derived from an EMBL/GenBank/DDBJ whole genome shotgun (WGS) entry which is preliminary data.</text>
</comment>
<reference evidence="3 4" key="1">
    <citation type="submission" date="2019-06" db="EMBL/GenBank/DDBJ databases">
        <title>Sequencing the genomes of 1000 actinobacteria strains.</title>
        <authorList>
            <person name="Klenk H.-P."/>
        </authorList>
    </citation>
    <scope>NUCLEOTIDE SEQUENCE [LARGE SCALE GENOMIC DNA]</scope>
    <source>
        <strain evidence="3 4">DSM 26477</strain>
    </source>
</reference>
<dbReference type="RefSeq" id="WP_141880935.1">
    <property type="nucleotide sequence ID" value="NZ_VFOM01000001.1"/>
</dbReference>
<feature type="region of interest" description="Disordered" evidence="1">
    <location>
        <begin position="1"/>
        <end position="31"/>
    </location>
</feature>
<feature type="compositionally biased region" description="Low complexity" evidence="1">
    <location>
        <begin position="19"/>
        <end position="28"/>
    </location>
</feature>
<feature type="transmembrane region" description="Helical" evidence="2">
    <location>
        <begin position="65"/>
        <end position="89"/>
    </location>
</feature>
<gene>
    <name evidence="3" type="ORF">FB562_1979</name>
</gene>
<sequence length="92" mass="9783">MNDSNNTSDEQPTIVLDQTTTPDATPTTDARRPVRTGTVVWGVILLAAAGFFVATRVVFLDQLDGWAVLAWSAIALGAIFVVGAIAAALRRR</sequence>
<proteinExistence type="predicted"/>
<evidence type="ECO:0000313" key="3">
    <source>
        <dbReference type="EMBL" id="TQL48872.1"/>
    </source>
</evidence>
<dbReference type="AlphaFoldDB" id="A0A542YL92"/>
<keyword evidence="2" id="KW-1133">Transmembrane helix</keyword>
<evidence type="ECO:0000256" key="2">
    <source>
        <dbReference type="SAM" id="Phobius"/>
    </source>
</evidence>
<keyword evidence="2" id="KW-0472">Membrane</keyword>
<accession>A0A542YL92</accession>
<keyword evidence="2" id="KW-0812">Transmembrane</keyword>
<dbReference type="EMBL" id="VFOM01000001">
    <property type="protein sequence ID" value="TQL48872.1"/>
    <property type="molecule type" value="Genomic_DNA"/>
</dbReference>
<name>A0A542YL92_9MICO</name>
<keyword evidence="4" id="KW-1185">Reference proteome</keyword>
<evidence type="ECO:0000256" key="1">
    <source>
        <dbReference type="SAM" id="MobiDB-lite"/>
    </source>
</evidence>
<evidence type="ECO:0000313" key="4">
    <source>
        <dbReference type="Proteomes" id="UP000317998"/>
    </source>
</evidence>
<dbReference type="Proteomes" id="UP000317998">
    <property type="component" value="Unassembled WGS sequence"/>
</dbReference>
<feature type="transmembrane region" description="Helical" evidence="2">
    <location>
        <begin position="39"/>
        <end position="59"/>
    </location>
</feature>